<evidence type="ECO:0000313" key="2">
    <source>
        <dbReference type="EMBL" id="QHU23377.1"/>
    </source>
</evidence>
<name>A0A6C0L3G4_9ZZZZ</name>
<keyword evidence="1" id="KW-1133">Transmembrane helix</keyword>
<keyword evidence="1" id="KW-0472">Membrane</keyword>
<evidence type="ECO:0000256" key="1">
    <source>
        <dbReference type="SAM" id="Phobius"/>
    </source>
</evidence>
<sequence length="464" mass="52672">MVYVYVFKQESDKYYIGKTNDPKLTLDSYNDDPVNNPILIHKLIPDQTENDEERIIQEYKDKYGDDNVINDCNNEEEIRGEELIPRIEEPDPSENIRGSLFDYAEKKLENSAYKYAFSSDLSEKVMAFAIQSWQIALFFGIAQICSEEYAEIDPERDPMQMSVLLFICFQVTIMFIISEAITCFSTCTGIRECCGNIEELSENGEHVVRVENINRETRGLKVMVRDFCGSDRQCSIKISLSLFFMSIIIRVVAGIYATYVLLMYECSTPVDYFMNCIAVLFVNDMDETLGSIAQRHKKLGGPSMVIAGLFGYILMASTVVVNYAVGNIKSWDWCTHPEDENNQDILALLSNVCTGGEENRAGYVCRTNPISELFNGDSKRICTSRAPLQAGRLHDIGSESGSSGVDIPMSYGLTDGQLNIWLWIFLTSYTVLIMTFIRVVFKRRNKLKEITQKIRMSNGNKGPE</sequence>
<accession>A0A6C0L3G4</accession>
<feature type="transmembrane region" description="Helical" evidence="1">
    <location>
        <begin position="420"/>
        <end position="441"/>
    </location>
</feature>
<keyword evidence="1" id="KW-0812">Transmembrane</keyword>
<dbReference type="AlphaFoldDB" id="A0A6C0L3G4"/>
<organism evidence="2">
    <name type="scientific">viral metagenome</name>
    <dbReference type="NCBI Taxonomy" id="1070528"/>
    <lineage>
        <taxon>unclassified sequences</taxon>
        <taxon>metagenomes</taxon>
        <taxon>organismal metagenomes</taxon>
    </lineage>
</organism>
<dbReference type="EMBL" id="MN741027">
    <property type="protein sequence ID" value="QHU23377.1"/>
    <property type="molecule type" value="Genomic_DNA"/>
</dbReference>
<reference evidence="2" key="1">
    <citation type="journal article" date="2020" name="Nature">
        <title>Giant virus diversity and host interactions through global metagenomics.</title>
        <authorList>
            <person name="Schulz F."/>
            <person name="Roux S."/>
            <person name="Paez-Espino D."/>
            <person name="Jungbluth S."/>
            <person name="Walsh D.A."/>
            <person name="Denef V.J."/>
            <person name="McMahon K.D."/>
            <person name="Konstantinidis K.T."/>
            <person name="Eloe-Fadrosh E.A."/>
            <person name="Kyrpides N.C."/>
            <person name="Woyke T."/>
        </authorList>
    </citation>
    <scope>NUCLEOTIDE SEQUENCE</scope>
    <source>
        <strain evidence="2">GVMAG-S-ERX555907-94</strain>
    </source>
</reference>
<feature type="transmembrane region" description="Helical" evidence="1">
    <location>
        <begin position="304"/>
        <end position="325"/>
    </location>
</feature>
<protein>
    <submittedName>
        <fullName evidence="2">Uncharacterized protein</fullName>
    </submittedName>
</protein>
<feature type="transmembrane region" description="Helical" evidence="1">
    <location>
        <begin position="242"/>
        <end position="264"/>
    </location>
</feature>
<proteinExistence type="predicted"/>